<dbReference type="Proteomes" id="UP001596303">
    <property type="component" value="Unassembled WGS sequence"/>
</dbReference>
<dbReference type="InterPro" id="IPR021508">
    <property type="entry name" value="Gp17-like"/>
</dbReference>
<evidence type="ECO:0000313" key="1">
    <source>
        <dbReference type="EMBL" id="MFC6196577.1"/>
    </source>
</evidence>
<organism evidence="1 2">
    <name type="scientific">Ponticaulis profundi</name>
    <dbReference type="NCBI Taxonomy" id="2665222"/>
    <lineage>
        <taxon>Bacteria</taxon>
        <taxon>Pseudomonadati</taxon>
        <taxon>Pseudomonadota</taxon>
        <taxon>Alphaproteobacteria</taxon>
        <taxon>Hyphomonadales</taxon>
        <taxon>Hyphomonadaceae</taxon>
        <taxon>Ponticaulis</taxon>
    </lineage>
</organism>
<proteinExistence type="predicted"/>
<protein>
    <submittedName>
        <fullName evidence="1">DUF3168 domain-containing protein</fullName>
    </submittedName>
</protein>
<dbReference type="Gene3D" id="3.30.2000.30">
    <property type="match status" value="1"/>
</dbReference>
<evidence type="ECO:0000313" key="2">
    <source>
        <dbReference type="Proteomes" id="UP001596303"/>
    </source>
</evidence>
<dbReference type="RefSeq" id="WP_377374152.1">
    <property type="nucleotide sequence ID" value="NZ_JBHSSW010000001.1"/>
</dbReference>
<gene>
    <name evidence="1" type="ORF">ACFQDM_00730</name>
</gene>
<accession>A0ABW1S5C2</accession>
<dbReference type="EMBL" id="JBHSSW010000001">
    <property type="protein sequence ID" value="MFC6196577.1"/>
    <property type="molecule type" value="Genomic_DNA"/>
</dbReference>
<reference evidence="2" key="1">
    <citation type="journal article" date="2019" name="Int. J. Syst. Evol. Microbiol.">
        <title>The Global Catalogue of Microorganisms (GCM) 10K type strain sequencing project: providing services to taxonomists for standard genome sequencing and annotation.</title>
        <authorList>
            <consortium name="The Broad Institute Genomics Platform"/>
            <consortium name="The Broad Institute Genome Sequencing Center for Infectious Disease"/>
            <person name="Wu L."/>
            <person name="Ma J."/>
        </authorList>
    </citation>
    <scope>NUCLEOTIDE SEQUENCE [LARGE SCALE GENOMIC DNA]</scope>
    <source>
        <strain evidence="2">CGMCC-1.15741</strain>
    </source>
</reference>
<name>A0ABW1S5C2_9PROT</name>
<keyword evidence="2" id="KW-1185">Reference proteome</keyword>
<sequence>MSAQILLETELSRVLSSSEPIQSAFGTPVRIVSADQTRSAIPFLRFIRHEFRADARAHDGPAEHRLSLEVFSRAGGRAEAIRLLHLVEETLRTAVLAPEGLHVVLCHAVYSDVFLQSDQTSFRGLLRLRVLSEAVSNV</sequence>
<dbReference type="InterPro" id="IPR053745">
    <property type="entry name" value="Viral_Tail_Comp_sf"/>
</dbReference>
<dbReference type="Pfam" id="PF11367">
    <property type="entry name" value="Tail_completion_gp17"/>
    <property type="match status" value="1"/>
</dbReference>
<comment type="caution">
    <text evidence="1">The sequence shown here is derived from an EMBL/GenBank/DDBJ whole genome shotgun (WGS) entry which is preliminary data.</text>
</comment>